<dbReference type="PANTHER" id="PTHR44675">
    <property type="entry name" value="PAK1 INTERACTING PROTEIN 1"/>
    <property type="match status" value="1"/>
</dbReference>
<proteinExistence type="predicted"/>
<feature type="compositionally biased region" description="Acidic residues" evidence="1">
    <location>
        <begin position="335"/>
        <end position="344"/>
    </location>
</feature>
<dbReference type="InterPro" id="IPR051959">
    <property type="entry name" value="PAK1-Kinase_Regulator"/>
</dbReference>
<dbReference type="InterPro" id="IPR015943">
    <property type="entry name" value="WD40/YVTN_repeat-like_dom_sf"/>
</dbReference>
<dbReference type="STRING" id="655863.F0XH26"/>
<sequence>MKRKRESKEPAKSAKPTQKPEVKVTASSRVEKDAANRAVKRVKSTKNGGRGESTSVPAVSAGDSTVVVLGDAPVTIQIVAGSYDRTLHGVTVTIPRGDSKAVQFADTFLFNAHTSAIRCLALSPPSVAVPGQGQKVMLATGSTDERINVYNLSAHPAAASASAAGEEERRLMATVVPGPVMAIAESSKNRELGTLLHHASTVTHLSFPTRSKLLSASEDSTIAVTRTRDWSLLSTIKAPVAKPGTGGSIRRPAGDTAAPGATPSGVNFFAVHPSMKVMLSVSRGERCMRLWNLVTGKKAGVLNFGRDLLRDLGEGKHAPGEGRQVLWGRTFPSDSDSDSDDSAPTDEFAIGFDRNVVVFGMDSLPRCKVLADARTKTHDFHYVEVDSDDNNSNNKNKPLSVLAVATEDGRILLCSTRPDDLVPAAVADETTEQQTERRTASSAAPLPCARLVGHFGGKALGIQERIKAFKVLTVMETAPGAKKKTQLQQVFYIVTAASTGALRIWRLRGGELRQAVESSRDAAEANKEAGRQVGQLLGTYQTPDRITCMEAFVMIPRPDGVDESEDEEPSVDEDEDEDEDDE</sequence>
<name>F0XH26_GROCL</name>
<dbReference type="Pfam" id="PF00400">
    <property type="entry name" value="WD40"/>
    <property type="match status" value="2"/>
</dbReference>
<organism evidence="3">
    <name type="scientific">Grosmannia clavigera (strain kw1407 / UAMH 11150)</name>
    <name type="common">Blue stain fungus</name>
    <name type="synonym">Graphiocladiella clavigera</name>
    <dbReference type="NCBI Taxonomy" id="655863"/>
    <lineage>
        <taxon>Eukaryota</taxon>
        <taxon>Fungi</taxon>
        <taxon>Dikarya</taxon>
        <taxon>Ascomycota</taxon>
        <taxon>Pezizomycotina</taxon>
        <taxon>Sordariomycetes</taxon>
        <taxon>Sordariomycetidae</taxon>
        <taxon>Ophiostomatales</taxon>
        <taxon>Ophiostomataceae</taxon>
        <taxon>Leptographium</taxon>
    </lineage>
</organism>
<feature type="compositionally biased region" description="Acidic residues" evidence="1">
    <location>
        <begin position="561"/>
        <end position="582"/>
    </location>
</feature>
<evidence type="ECO:0000256" key="1">
    <source>
        <dbReference type="SAM" id="MobiDB-lite"/>
    </source>
</evidence>
<dbReference type="InterPro" id="IPR036322">
    <property type="entry name" value="WD40_repeat_dom_sf"/>
</dbReference>
<dbReference type="SMART" id="SM00320">
    <property type="entry name" value="WD40"/>
    <property type="match status" value="3"/>
</dbReference>
<dbReference type="PANTHER" id="PTHR44675:SF1">
    <property type="entry name" value="P21-ACTIVATED PROTEIN KINASE-INTERACTING PROTEIN 1"/>
    <property type="match status" value="1"/>
</dbReference>
<dbReference type="EMBL" id="GL629769">
    <property type="protein sequence ID" value="EFX02925.1"/>
    <property type="molecule type" value="Genomic_DNA"/>
</dbReference>
<protein>
    <submittedName>
        <fullName evidence="2">60S ribosome biogenesis protein</fullName>
    </submittedName>
</protein>
<dbReference type="Gene3D" id="2.130.10.10">
    <property type="entry name" value="YVTN repeat-like/Quinoprotein amine dehydrogenase"/>
    <property type="match status" value="2"/>
</dbReference>
<dbReference type="AlphaFoldDB" id="F0XH26"/>
<reference evidence="2 3" key="1">
    <citation type="journal article" date="2011" name="Proc. Natl. Acad. Sci. U.S.A.">
        <title>Genome and transcriptome analyses of the mountain pine beetle-fungal symbiont Grosmannia clavigera, a lodgepole pine pathogen.</title>
        <authorList>
            <person name="DiGuistini S."/>
            <person name="Wang Y."/>
            <person name="Liao N.Y."/>
            <person name="Taylor G."/>
            <person name="Tanguay P."/>
            <person name="Feau N."/>
            <person name="Henrissat B."/>
            <person name="Chan S.K."/>
            <person name="Hesse-Orce U."/>
            <person name="Alamouti S.M."/>
            <person name="Tsui C.K.M."/>
            <person name="Docking R.T."/>
            <person name="Levasseur A."/>
            <person name="Haridas S."/>
            <person name="Robertson G."/>
            <person name="Birol I."/>
            <person name="Holt R.A."/>
            <person name="Marra M.A."/>
            <person name="Hamelin R.C."/>
            <person name="Hirst M."/>
            <person name="Jones S.J.M."/>
            <person name="Bohlmann J."/>
            <person name="Breuil C."/>
        </authorList>
    </citation>
    <scope>NUCLEOTIDE SEQUENCE [LARGE SCALE GENOMIC DNA]</scope>
    <source>
        <strain evidence="3">kw1407 / UAMH 11150</strain>
    </source>
</reference>
<dbReference type="OrthoDB" id="308449at2759"/>
<accession>F0XH26</accession>
<feature type="region of interest" description="Disordered" evidence="1">
    <location>
        <begin position="555"/>
        <end position="582"/>
    </location>
</feature>
<evidence type="ECO:0000313" key="2">
    <source>
        <dbReference type="EMBL" id="EFX02925.1"/>
    </source>
</evidence>
<dbReference type="Proteomes" id="UP000007796">
    <property type="component" value="Unassembled WGS sequence"/>
</dbReference>
<feature type="region of interest" description="Disordered" evidence="1">
    <location>
        <begin position="1"/>
        <end position="57"/>
    </location>
</feature>
<dbReference type="HOGENOM" id="CLU_030368_0_0_1"/>
<dbReference type="RefSeq" id="XP_014172407.1">
    <property type="nucleotide sequence ID" value="XM_014316932.1"/>
</dbReference>
<dbReference type="GeneID" id="25975889"/>
<dbReference type="FunCoup" id="F0XH26">
    <property type="interactions" value="540"/>
</dbReference>
<dbReference type="eggNOG" id="KOG0294">
    <property type="taxonomic scope" value="Eukaryota"/>
</dbReference>
<dbReference type="InParanoid" id="F0XH26"/>
<keyword evidence="3" id="KW-1185">Reference proteome</keyword>
<dbReference type="SUPFAM" id="SSF50978">
    <property type="entry name" value="WD40 repeat-like"/>
    <property type="match status" value="1"/>
</dbReference>
<feature type="compositionally biased region" description="Basic and acidic residues" evidence="1">
    <location>
        <begin position="1"/>
        <end position="22"/>
    </location>
</feature>
<feature type="region of interest" description="Disordered" evidence="1">
    <location>
        <begin position="314"/>
        <end position="345"/>
    </location>
</feature>
<evidence type="ECO:0000313" key="3">
    <source>
        <dbReference type="Proteomes" id="UP000007796"/>
    </source>
</evidence>
<dbReference type="InterPro" id="IPR001680">
    <property type="entry name" value="WD40_rpt"/>
</dbReference>
<gene>
    <name evidence="2" type="ORF">CMQ_2854</name>
</gene>